<evidence type="ECO:0000313" key="2">
    <source>
        <dbReference type="Proteomes" id="UP000037891"/>
    </source>
</evidence>
<dbReference type="EMBL" id="LGLN01000033">
    <property type="protein sequence ID" value="KPC32897.1"/>
    <property type="molecule type" value="Genomic_DNA"/>
</dbReference>
<dbReference type="AlphaFoldDB" id="A0A0N0GFU9"/>
<sequence length="46" mass="5328">MVDRGRFVGHQACRVFFQMAGADCRRLRWVVGATVLNRSGWYYFSG</sequence>
<reference evidence="1 2" key="2">
    <citation type="submission" date="2015-10" db="EMBL/GenBank/DDBJ databases">
        <title>Comparative genomics and high-throughput reverse genetic screens identify a new phytobacterial MAMP and an Arabidopsis receptor required for immune elicitation.</title>
        <authorList>
            <person name="Mott G.A."/>
            <person name="Thakur S."/>
            <person name="Wang P.W."/>
            <person name="Desveaux D."/>
            <person name="Guttman D.S."/>
        </authorList>
    </citation>
    <scope>NUCLEOTIDE SEQUENCE [LARGE SCALE GENOMIC DNA]</scope>
    <source>
        <strain evidence="1 2">0788_9</strain>
    </source>
</reference>
<comment type="caution">
    <text evidence="1">The sequence shown here is derived from an EMBL/GenBank/DDBJ whole genome shotgun (WGS) entry which is preliminary data.</text>
</comment>
<protein>
    <submittedName>
        <fullName evidence="1">Uncharacterized protein</fullName>
    </submittedName>
</protein>
<accession>A0A0N0GFU9</accession>
<name>A0A0N0GFU9_PSESX</name>
<organism evidence="1 2">
    <name type="scientific">Pseudomonas syringae pv. cilantro</name>
    <dbReference type="NCBI Taxonomy" id="81035"/>
    <lineage>
        <taxon>Bacteria</taxon>
        <taxon>Pseudomonadati</taxon>
        <taxon>Pseudomonadota</taxon>
        <taxon>Gammaproteobacteria</taxon>
        <taxon>Pseudomonadales</taxon>
        <taxon>Pseudomonadaceae</taxon>
        <taxon>Pseudomonas</taxon>
        <taxon>Pseudomonas syringae</taxon>
    </lineage>
</organism>
<gene>
    <name evidence="1" type="ORF">ABJ99_1750</name>
</gene>
<proteinExistence type="predicted"/>
<evidence type="ECO:0000313" key="1">
    <source>
        <dbReference type="EMBL" id="KPC32897.1"/>
    </source>
</evidence>
<reference evidence="1 2" key="1">
    <citation type="submission" date="2015-07" db="EMBL/GenBank/DDBJ databases">
        <authorList>
            <person name="Noorani M."/>
        </authorList>
    </citation>
    <scope>NUCLEOTIDE SEQUENCE [LARGE SCALE GENOMIC DNA]</scope>
    <source>
        <strain evidence="1 2">0788_9</strain>
    </source>
</reference>
<dbReference type="Proteomes" id="UP000037891">
    <property type="component" value="Unassembled WGS sequence"/>
</dbReference>